<sequence length="22" mass="2401">MGYIVRCSVIIGVFSTSLARDI</sequence>
<keyword evidence="2" id="KW-1185">Reference proteome</keyword>
<dbReference type="Proteomes" id="UP001234989">
    <property type="component" value="Chromosome 4"/>
</dbReference>
<name>A0AAF0TKW3_SOLVR</name>
<gene>
    <name evidence="1" type="ORF">MTR67_017587</name>
</gene>
<reference evidence="1" key="1">
    <citation type="submission" date="2023-08" db="EMBL/GenBank/DDBJ databases">
        <title>A de novo genome assembly of Solanum verrucosum Schlechtendal, a Mexican diploid species geographically isolated from the other diploid A-genome species in potato relatives.</title>
        <authorList>
            <person name="Hosaka K."/>
        </authorList>
    </citation>
    <scope>NUCLEOTIDE SEQUENCE</scope>
    <source>
        <tissue evidence="1">Young leaves</tissue>
    </source>
</reference>
<accession>A0AAF0TKW3</accession>
<organism evidence="1 2">
    <name type="scientific">Solanum verrucosum</name>
    <dbReference type="NCBI Taxonomy" id="315347"/>
    <lineage>
        <taxon>Eukaryota</taxon>
        <taxon>Viridiplantae</taxon>
        <taxon>Streptophyta</taxon>
        <taxon>Embryophyta</taxon>
        <taxon>Tracheophyta</taxon>
        <taxon>Spermatophyta</taxon>
        <taxon>Magnoliopsida</taxon>
        <taxon>eudicotyledons</taxon>
        <taxon>Gunneridae</taxon>
        <taxon>Pentapetalae</taxon>
        <taxon>asterids</taxon>
        <taxon>lamiids</taxon>
        <taxon>Solanales</taxon>
        <taxon>Solanaceae</taxon>
        <taxon>Solanoideae</taxon>
        <taxon>Solaneae</taxon>
        <taxon>Solanum</taxon>
    </lineage>
</organism>
<dbReference type="AlphaFoldDB" id="A0AAF0TKW3"/>
<protein>
    <submittedName>
        <fullName evidence="1">Uncharacterized protein</fullName>
    </submittedName>
</protein>
<evidence type="ECO:0000313" key="1">
    <source>
        <dbReference type="EMBL" id="WMV24202.1"/>
    </source>
</evidence>
<evidence type="ECO:0000313" key="2">
    <source>
        <dbReference type="Proteomes" id="UP001234989"/>
    </source>
</evidence>
<dbReference type="EMBL" id="CP133615">
    <property type="protein sequence ID" value="WMV24202.1"/>
    <property type="molecule type" value="Genomic_DNA"/>
</dbReference>
<proteinExistence type="predicted"/>